<accession>A0ABP8CYN0</accession>
<gene>
    <name evidence="1" type="ORF">GCM10022255_010470</name>
</gene>
<dbReference type="RefSeq" id="WP_345121786.1">
    <property type="nucleotide sequence ID" value="NZ_BAABAT010000002.1"/>
</dbReference>
<name>A0ABP8CYN0_9ACTN</name>
<sequence>MTSDAFWEDEPGWVLRGSSSGGGYLPYNELTSRVRIICDDDEAEQVVTAMRLAGCPVVDGGRRSG</sequence>
<keyword evidence="2" id="KW-1185">Reference proteome</keyword>
<proteinExistence type="predicted"/>
<evidence type="ECO:0000313" key="2">
    <source>
        <dbReference type="Proteomes" id="UP001500620"/>
    </source>
</evidence>
<dbReference type="Proteomes" id="UP001500620">
    <property type="component" value="Unassembled WGS sequence"/>
</dbReference>
<organism evidence="1 2">
    <name type="scientific">Dactylosporangium darangshiense</name>
    <dbReference type="NCBI Taxonomy" id="579108"/>
    <lineage>
        <taxon>Bacteria</taxon>
        <taxon>Bacillati</taxon>
        <taxon>Actinomycetota</taxon>
        <taxon>Actinomycetes</taxon>
        <taxon>Micromonosporales</taxon>
        <taxon>Micromonosporaceae</taxon>
        <taxon>Dactylosporangium</taxon>
    </lineage>
</organism>
<evidence type="ECO:0000313" key="1">
    <source>
        <dbReference type="EMBL" id="GAA4245006.1"/>
    </source>
</evidence>
<evidence type="ECO:0008006" key="3">
    <source>
        <dbReference type="Google" id="ProtNLM"/>
    </source>
</evidence>
<comment type="caution">
    <text evidence="1">The sequence shown here is derived from an EMBL/GenBank/DDBJ whole genome shotgun (WGS) entry which is preliminary data.</text>
</comment>
<reference evidence="2" key="1">
    <citation type="journal article" date="2019" name="Int. J. Syst. Evol. Microbiol.">
        <title>The Global Catalogue of Microorganisms (GCM) 10K type strain sequencing project: providing services to taxonomists for standard genome sequencing and annotation.</title>
        <authorList>
            <consortium name="The Broad Institute Genomics Platform"/>
            <consortium name="The Broad Institute Genome Sequencing Center for Infectious Disease"/>
            <person name="Wu L."/>
            <person name="Ma J."/>
        </authorList>
    </citation>
    <scope>NUCLEOTIDE SEQUENCE [LARGE SCALE GENOMIC DNA]</scope>
    <source>
        <strain evidence="2">JCM 17441</strain>
    </source>
</reference>
<protein>
    <recommendedName>
        <fullName evidence="3">DUF2007 domain-containing protein</fullName>
    </recommendedName>
</protein>
<dbReference type="EMBL" id="BAABAT010000002">
    <property type="protein sequence ID" value="GAA4245006.1"/>
    <property type="molecule type" value="Genomic_DNA"/>
</dbReference>